<gene>
    <name evidence="4" type="ORF">RJ641_032919</name>
</gene>
<evidence type="ECO:0000313" key="5">
    <source>
        <dbReference type="Proteomes" id="UP001370490"/>
    </source>
</evidence>
<protein>
    <submittedName>
        <fullName evidence="4">Uncharacterized protein</fullName>
    </submittedName>
</protein>
<accession>A0AAN8VLF9</accession>
<sequence>MGEDLFTTLSMENHLPSTLLSMDSSGSSQEELDSDISRQLVLSRPPDINFPLSADCSPPPPSWNSDSCDPDVGLFLSFYFRPKLGEKSKGKMIRDSNGVSGFDKPENALGKMQPRSYMNGHSCPEERPFPFSVEKGFVRSHRMQRKHYRASPSGLVNGSIDSTLCNKERKDFFLHGCEEDCCLPINPNSDRVQLMGSHPMNKPLWLHDFSGVIRNVYGPVTSAKTIYEDEEGCLIVSACYCQIFKRNDITFKLTGQSPEHYPRREFIREIPLATRIPDDAKLEAYFDETGTILEGLVPKTSRT</sequence>
<dbReference type="AlphaFoldDB" id="A0AAN8VLF9"/>
<dbReference type="InterPro" id="IPR058354">
    <property type="entry name" value="DUF8041"/>
</dbReference>
<evidence type="ECO:0000313" key="4">
    <source>
        <dbReference type="EMBL" id="KAK6935889.1"/>
    </source>
</evidence>
<dbReference type="EMBL" id="JBAMMX010000007">
    <property type="protein sequence ID" value="KAK6935889.1"/>
    <property type="molecule type" value="Genomic_DNA"/>
</dbReference>
<feature type="region of interest" description="Disordered" evidence="1">
    <location>
        <begin position="91"/>
        <end position="114"/>
    </location>
</feature>
<dbReference type="Pfam" id="PF26144">
    <property type="entry name" value="ACL_Hsps-like"/>
    <property type="match status" value="1"/>
</dbReference>
<reference evidence="4 5" key="1">
    <citation type="submission" date="2023-12" db="EMBL/GenBank/DDBJ databases">
        <title>A high-quality genome assembly for Dillenia turbinata (Dilleniales).</title>
        <authorList>
            <person name="Chanderbali A."/>
        </authorList>
    </citation>
    <scope>NUCLEOTIDE SEQUENCE [LARGE SCALE GENOMIC DNA]</scope>
    <source>
        <strain evidence="4">LSX21</strain>
        <tissue evidence="4">Leaf</tissue>
    </source>
</reference>
<name>A0AAN8VLF9_9MAGN</name>
<dbReference type="Pfam" id="PF26145">
    <property type="entry name" value="DUF8041"/>
    <property type="match status" value="1"/>
</dbReference>
<evidence type="ECO:0000259" key="3">
    <source>
        <dbReference type="Pfam" id="PF26145"/>
    </source>
</evidence>
<dbReference type="PANTHER" id="PTHR33981:SF3">
    <property type="entry name" value="EXPRESSED PROTEIN"/>
    <property type="match status" value="1"/>
</dbReference>
<evidence type="ECO:0000256" key="1">
    <source>
        <dbReference type="SAM" id="MobiDB-lite"/>
    </source>
</evidence>
<proteinExistence type="predicted"/>
<feature type="domain" description="DUF8041" evidence="3">
    <location>
        <begin position="103"/>
        <end position="150"/>
    </location>
</feature>
<keyword evidence="5" id="KW-1185">Reference proteome</keyword>
<evidence type="ECO:0000259" key="2">
    <source>
        <dbReference type="Pfam" id="PF26144"/>
    </source>
</evidence>
<dbReference type="InterPro" id="IPR058937">
    <property type="entry name" value="ACL_Hsps-like_put"/>
</dbReference>
<organism evidence="4 5">
    <name type="scientific">Dillenia turbinata</name>
    <dbReference type="NCBI Taxonomy" id="194707"/>
    <lineage>
        <taxon>Eukaryota</taxon>
        <taxon>Viridiplantae</taxon>
        <taxon>Streptophyta</taxon>
        <taxon>Embryophyta</taxon>
        <taxon>Tracheophyta</taxon>
        <taxon>Spermatophyta</taxon>
        <taxon>Magnoliopsida</taxon>
        <taxon>eudicotyledons</taxon>
        <taxon>Gunneridae</taxon>
        <taxon>Pentapetalae</taxon>
        <taxon>Dilleniales</taxon>
        <taxon>Dilleniaceae</taxon>
        <taxon>Dillenia</taxon>
    </lineage>
</organism>
<dbReference type="Proteomes" id="UP001370490">
    <property type="component" value="Unassembled WGS sequence"/>
</dbReference>
<dbReference type="PANTHER" id="PTHR33981">
    <property type="entry name" value="EXPRESSED PROTEIN"/>
    <property type="match status" value="1"/>
</dbReference>
<comment type="caution">
    <text evidence="4">The sequence shown here is derived from an EMBL/GenBank/DDBJ whole genome shotgun (WGS) entry which is preliminary data.</text>
</comment>
<feature type="domain" description="Hsps-like putative alpha-crystallin-like" evidence="2">
    <location>
        <begin position="236"/>
        <end position="299"/>
    </location>
</feature>